<evidence type="ECO:0000313" key="3">
    <source>
        <dbReference type="EMBL" id="EYU39211.1"/>
    </source>
</evidence>
<dbReference type="PANTHER" id="PTHR36760">
    <property type="entry name" value="ACIDIC LEUCINE-RICH NUCLEAR PHOSPHOPROTEIN 32 FAMILY B PROTEIN"/>
    <property type="match status" value="1"/>
</dbReference>
<dbReference type="eggNOG" id="ENOG502RTE2">
    <property type="taxonomic scope" value="Eukaryota"/>
</dbReference>
<protein>
    <submittedName>
        <fullName evidence="3">Uncharacterized protein</fullName>
    </submittedName>
</protein>
<feature type="region of interest" description="Disordered" evidence="1">
    <location>
        <begin position="366"/>
        <end position="385"/>
    </location>
</feature>
<proteinExistence type="predicted"/>
<reference evidence="3 4" key="1">
    <citation type="journal article" date="2013" name="Proc. Natl. Acad. Sci. U.S.A.">
        <title>Fine-scale variation in meiotic recombination in Mimulus inferred from population shotgun sequencing.</title>
        <authorList>
            <person name="Hellsten U."/>
            <person name="Wright K.M."/>
            <person name="Jenkins J."/>
            <person name="Shu S."/>
            <person name="Yuan Y."/>
            <person name="Wessler S.R."/>
            <person name="Schmutz J."/>
            <person name="Willis J.H."/>
            <person name="Rokhsar D.S."/>
        </authorList>
    </citation>
    <scope>NUCLEOTIDE SEQUENCE [LARGE SCALE GENOMIC DNA]</scope>
    <source>
        <strain evidence="4">cv. DUN x IM62</strain>
    </source>
</reference>
<evidence type="ECO:0000256" key="1">
    <source>
        <dbReference type="SAM" id="MobiDB-lite"/>
    </source>
</evidence>
<dbReference type="AlphaFoldDB" id="A0A022RG80"/>
<dbReference type="PANTHER" id="PTHR36760:SF1">
    <property type="entry name" value="ACIDIC LEUCINE-RICH NUCLEAR PHOSPHOPROTEIN 32 FAMILY B PROTEIN"/>
    <property type="match status" value="1"/>
</dbReference>
<sequence length="462" mass="51515">MSELCSSNSKRHFCSILISGVTHLFSFVLSHPLYFSYFVFFSPYILKLLHFLSPLLVTISLLLLAFVNEAFCTELSACAFMKHCPDEGFQGSDDLGMYEILFVPSVIMEVGENPVEFLEEKPEEDPPLVEIKEDLSIGSKIENFAVVNKVVINPADSNGGGAGLMEERRLKNFLKILDEFEKMASGVEDRKKKVVEPPTVCAKTDKAVVGKSLLRNGSEADESKAVVSNGGKDHHKSMVKDDEDDVECKKMASFVEERKKDEPPPIGVEVFDKLPVRNGSDAKESKVSVKSFANCNNSGKDDKKSIVKAHSQRISSDNNNLGNYGSMRKEKEWKRTLACKLFEERHNVDGGEGMDSLWEAYEINSSNGSAKKTNGNKNLKKNENKSLKKKKKSEIEIEIEEDEEEGINNGQLCCLQALNLSTKKMNLGIGRPNLVKISKAIKGIGWLHHVSKKVHNNNGDRY</sequence>
<feature type="region of interest" description="Disordered" evidence="1">
    <location>
        <begin position="219"/>
        <end position="243"/>
    </location>
</feature>
<name>A0A022RG80_ERYGU</name>
<keyword evidence="2" id="KW-0812">Transmembrane</keyword>
<dbReference type="Proteomes" id="UP000030748">
    <property type="component" value="Unassembled WGS sequence"/>
</dbReference>
<accession>A0A022RG80</accession>
<evidence type="ECO:0000256" key="2">
    <source>
        <dbReference type="SAM" id="Phobius"/>
    </source>
</evidence>
<organism evidence="3 4">
    <name type="scientific">Erythranthe guttata</name>
    <name type="common">Yellow monkey flower</name>
    <name type="synonym">Mimulus guttatus</name>
    <dbReference type="NCBI Taxonomy" id="4155"/>
    <lineage>
        <taxon>Eukaryota</taxon>
        <taxon>Viridiplantae</taxon>
        <taxon>Streptophyta</taxon>
        <taxon>Embryophyta</taxon>
        <taxon>Tracheophyta</taxon>
        <taxon>Spermatophyta</taxon>
        <taxon>Magnoliopsida</taxon>
        <taxon>eudicotyledons</taxon>
        <taxon>Gunneridae</taxon>
        <taxon>Pentapetalae</taxon>
        <taxon>asterids</taxon>
        <taxon>lamiids</taxon>
        <taxon>Lamiales</taxon>
        <taxon>Phrymaceae</taxon>
        <taxon>Erythranthe</taxon>
    </lineage>
</organism>
<keyword evidence="2" id="KW-1133">Transmembrane helix</keyword>
<dbReference type="KEGG" id="egt:105955983"/>
<feature type="transmembrane region" description="Helical" evidence="2">
    <location>
        <begin position="16"/>
        <end position="41"/>
    </location>
</feature>
<evidence type="ECO:0000313" key="4">
    <source>
        <dbReference type="Proteomes" id="UP000030748"/>
    </source>
</evidence>
<dbReference type="EMBL" id="KI630454">
    <property type="protein sequence ID" value="EYU39211.1"/>
    <property type="molecule type" value="Genomic_DNA"/>
</dbReference>
<dbReference type="OrthoDB" id="1939140at2759"/>
<feature type="transmembrane region" description="Helical" evidence="2">
    <location>
        <begin position="48"/>
        <end position="67"/>
    </location>
</feature>
<dbReference type="PhylomeDB" id="A0A022RG80"/>
<dbReference type="STRING" id="4155.A0A022RG80"/>
<dbReference type="OMA" id="AWPRVET"/>
<gene>
    <name evidence="3" type="ORF">MIMGU_mgv1a005985mg</name>
</gene>
<keyword evidence="4" id="KW-1185">Reference proteome</keyword>
<keyword evidence="2" id="KW-0472">Membrane</keyword>